<reference evidence="13 14" key="1">
    <citation type="submission" date="2018-07" db="EMBL/GenBank/DDBJ databases">
        <title>Dyella monticola sp. nov. and Dyella psychrodurans sp. nov. isolated from monsoon evergreen broad-leaved forest soil of Dinghu Mountain, China.</title>
        <authorList>
            <person name="Gao Z."/>
            <person name="Qiu L."/>
        </authorList>
    </citation>
    <scope>NUCLEOTIDE SEQUENCE [LARGE SCALE GENOMIC DNA]</scope>
    <source>
        <strain evidence="13 14">4MSK11</strain>
    </source>
</reference>
<keyword evidence="4" id="KW-0677">Repeat</keyword>
<keyword evidence="7" id="KW-0044">Antibiotic</keyword>
<feature type="domain" description="LHH" evidence="11">
    <location>
        <begin position="260"/>
        <end position="298"/>
    </location>
</feature>
<dbReference type="InterPro" id="IPR056823">
    <property type="entry name" value="TEN-like_YD-shell"/>
</dbReference>
<dbReference type="Gene3D" id="3.90.540.10">
    <property type="entry name" value="Colicin/pyocin, DNase domain"/>
    <property type="match status" value="1"/>
</dbReference>
<dbReference type="InterPro" id="IPR022385">
    <property type="entry name" value="Rhs_assc_core"/>
</dbReference>
<dbReference type="Pfam" id="PF25023">
    <property type="entry name" value="TEN_YD-shell"/>
    <property type="match status" value="1"/>
</dbReference>
<dbReference type="PANTHER" id="PTHR32305:SF15">
    <property type="entry name" value="PROTEIN RHSA-RELATED"/>
    <property type="match status" value="1"/>
</dbReference>
<keyword evidence="8" id="KW-0078">Bacteriocin</keyword>
<feature type="compositionally biased region" description="Basic and acidic residues" evidence="9">
    <location>
        <begin position="295"/>
        <end position="316"/>
    </location>
</feature>
<dbReference type="GO" id="GO:0042742">
    <property type="term" value="P:defense response to bacterium"/>
    <property type="evidence" value="ECO:0007669"/>
    <property type="project" value="UniProtKB-KW"/>
</dbReference>
<name>A0A370X0P9_9GAMM</name>
<dbReference type="InterPro" id="IPR037146">
    <property type="entry name" value="Colicin/pyocin_DNase_dom_sf"/>
</dbReference>
<dbReference type="GO" id="GO:0031640">
    <property type="term" value="P:killing of cells of another organism"/>
    <property type="evidence" value="ECO:0007669"/>
    <property type="project" value="UniProtKB-KW"/>
</dbReference>
<protein>
    <submittedName>
        <fullName evidence="13">Uncharacterized protein</fullName>
    </submittedName>
</protein>
<comment type="similarity">
    <text evidence="1">Belongs to the colicin/pyosin nuclease family.</text>
</comment>
<keyword evidence="2" id="KW-0929">Antimicrobial</keyword>
<feature type="compositionally biased region" description="Basic and acidic residues" evidence="9">
    <location>
        <begin position="275"/>
        <end position="284"/>
    </location>
</feature>
<evidence type="ECO:0000256" key="1">
    <source>
        <dbReference type="ARBA" id="ARBA00006811"/>
    </source>
</evidence>
<dbReference type="InterPro" id="IPR050708">
    <property type="entry name" value="T6SS_VgrG/RHS"/>
</dbReference>
<evidence type="ECO:0000313" key="13">
    <source>
        <dbReference type="EMBL" id="RDS81979.1"/>
    </source>
</evidence>
<sequence>MMKPSLLRALWVLTCLLLCGVVHADKVTYILTDPNGTVLAEADAQGNITKTFDYRPYGQQALGQPPNGPGYTGHVNDPDTDLVYMQARYYDPEAGRFLSVDPVGVQPGDVYGFNRYVYASNNPVMRTDPDGRQDYSAQYLAAYSGCANTAGCKPEDVPNQIAAAQAPAVRLMGFVPIASDVQNVTDAVSDPSPLNVAVATVGALPVIGGVASGVLKEAGEVAKAGKTASKIDRAAFKAERAAYWKAEAKANPAKYSEEDLARMQKGGAPTGPDGHPMELHHVDGTPEGGVSPMSRTDHRSGDNYKDNHPWLFNDKQ</sequence>
<evidence type="ECO:0000256" key="9">
    <source>
        <dbReference type="SAM" id="MobiDB-lite"/>
    </source>
</evidence>
<keyword evidence="10" id="KW-0732">Signal</keyword>
<evidence type="ECO:0000256" key="6">
    <source>
        <dbReference type="ARBA" id="ARBA00022801"/>
    </source>
</evidence>
<dbReference type="EMBL" id="QRBF01000006">
    <property type="protein sequence ID" value="RDS81979.1"/>
    <property type="molecule type" value="Genomic_DNA"/>
</dbReference>
<evidence type="ECO:0000259" key="11">
    <source>
        <dbReference type="Pfam" id="PF14411"/>
    </source>
</evidence>
<dbReference type="Pfam" id="PF14411">
    <property type="entry name" value="LHH"/>
    <property type="match status" value="1"/>
</dbReference>
<dbReference type="InterPro" id="IPR026834">
    <property type="entry name" value="LHH"/>
</dbReference>
<evidence type="ECO:0000313" key="14">
    <source>
        <dbReference type="Proteomes" id="UP000255334"/>
    </source>
</evidence>
<proteinExistence type="inferred from homology"/>
<evidence type="ECO:0000256" key="4">
    <source>
        <dbReference type="ARBA" id="ARBA00022737"/>
    </source>
</evidence>
<dbReference type="AlphaFoldDB" id="A0A370X0P9"/>
<dbReference type="PANTHER" id="PTHR32305">
    <property type="match status" value="1"/>
</dbReference>
<evidence type="ECO:0000259" key="12">
    <source>
        <dbReference type="Pfam" id="PF25023"/>
    </source>
</evidence>
<feature type="chain" id="PRO_5016977006" evidence="10">
    <location>
        <begin position="25"/>
        <end position="316"/>
    </location>
</feature>
<keyword evidence="6" id="KW-0378">Hydrolase</keyword>
<dbReference type="Proteomes" id="UP000255334">
    <property type="component" value="Unassembled WGS sequence"/>
</dbReference>
<dbReference type="Gene3D" id="2.180.10.10">
    <property type="entry name" value="RHS repeat-associated core"/>
    <property type="match status" value="1"/>
</dbReference>
<dbReference type="OrthoDB" id="9816400at2"/>
<dbReference type="GO" id="GO:0016787">
    <property type="term" value="F:hydrolase activity"/>
    <property type="evidence" value="ECO:0007669"/>
    <property type="project" value="UniProtKB-KW"/>
</dbReference>
<feature type="region of interest" description="Disordered" evidence="9">
    <location>
        <begin position="263"/>
        <end position="316"/>
    </location>
</feature>
<keyword evidence="5" id="KW-0255">Endonuclease</keyword>
<evidence type="ECO:0000256" key="7">
    <source>
        <dbReference type="ARBA" id="ARBA00023022"/>
    </source>
</evidence>
<dbReference type="SUPFAM" id="SSF54060">
    <property type="entry name" value="His-Me finger endonucleases"/>
    <property type="match status" value="1"/>
</dbReference>
<keyword evidence="3" id="KW-0540">Nuclease</keyword>
<dbReference type="GO" id="GO:0004519">
    <property type="term" value="F:endonuclease activity"/>
    <property type="evidence" value="ECO:0007669"/>
    <property type="project" value="UniProtKB-KW"/>
</dbReference>
<evidence type="ECO:0000256" key="10">
    <source>
        <dbReference type="SAM" id="SignalP"/>
    </source>
</evidence>
<evidence type="ECO:0000256" key="3">
    <source>
        <dbReference type="ARBA" id="ARBA00022722"/>
    </source>
</evidence>
<gene>
    <name evidence="13" type="ORF">DWU99_16330</name>
</gene>
<feature type="signal peptide" evidence="10">
    <location>
        <begin position="1"/>
        <end position="24"/>
    </location>
</feature>
<dbReference type="InterPro" id="IPR044925">
    <property type="entry name" value="His-Me_finger_sf"/>
</dbReference>
<evidence type="ECO:0000256" key="8">
    <source>
        <dbReference type="ARBA" id="ARBA00023048"/>
    </source>
</evidence>
<evidence type="ECO:0000256" key="2">
    <source>
        <dbReference type="ARBA" id="ARBA00022529"/>
    </source>
</evidence>
<evidence type="ECO:0000256" key="5">
    <source>
        <dbReference type="ARBA" id="ARBA00022759"/>
    </source>
</evidence>
<feature type="domain" description="Teneurin-like YD-shell" evidence="12">
    <location>
        <begin position="24"/>
        <end position="124"/>
    </location>
</feature>
<keyword evidence="14" id="KW-1185">Reference proteome</keyword>
<comment type="caution">
    <text evidence="13">The sequence shown here is derived from an EMBL/GenBank/DDBJ whole genome shotgun (WGS) entry which is preliminary data.</text>
</comment>
<accession>A0A370X0P9</accession>
<organism evidence="13 14">
    <name type="scientific">Dyella psychrodurans</name>
    <dbReference type="NCBI Taxonomy" id="1927960"/>
    <lineage>
        <taxon>Bacteria</taxon>
        <taxon>Pseudomonadati</taxon>
        <taxon>Pseudomonadota</taxon>
        <taxon>Gammaproteobacteria</taxon>
        <taxon>Lysobacterales</taxon>
        <taxon>Rhodanobacteraceae</taxon>
        <taxon>Dyella</taxon>
    </lineage>
</organism>
<dbReference type="NCBIfam" id="TIGR03696">
    <property type="entry name" value="Rhs_assc_core"/>
    <property type="match status" value="1"/>
</dbReference>